<keyword evidence="1" id="KW-1133">Transmembrane helix</keyword>
<keyword evidence="1" id="KW-0472">Membrane</keyword>
<organism evidence="3 4">
    <name type="scientific">Alkalibaculum sporogenes</name>
    <dbReference type="NCBI Taxonomy" id="2655001"/>
    <lineage>
        <taxon>Bacteria</taxon>
        <taxon>Bacillati</taxon>
        <taxon>Bacillota</taxon>
        <taxon>Clostridia</taxon>
        <taxon>Eubacteriales</taxon>
        <taxon>Eubacteriaceae</taxon>
        <taxon>Alkalibaculum</taxon>
    </lineage>
</organism>
<dbReference type="SUPFAM" id="SSF49879">
    <property type="entry name" value="SMAD/FHA domain"/>
    <property type="match status" value="1"/>
</dbReference>
<accession>A0A6A7K6V5</accession>
<dbReference type="RefSeq" id="WP_152802362.1">
    <property type="nucleotide sequence ID" value="NZ_WHNX01000006.1"/>
</dbReference>
<name>A0A6A7K6V5_9FIRM</name>
<keyword evidence="1" id="KW-0812">Transmembrane</keyword>
<gene>
    <name evidence="3" type="ORF">GC105_04990</name>
</gene>
<dbReference type="InterPro" id="IPR050923">
    <property type="entry name" value="Cell_Proc_Reg/RNA_Proc"/>
</dbReference>
<dbReference type="Gene3D" id="2.60.200.20">
    <property type="match status" value="1"/>
</dbReference>
<reference evidence="3 4" key="1">
    <citation type="submission" date="2019-10" db="EMBL/GenBank/DDBJ databases">
        <title>Alkalibaculum tamaniensis sp.nov., a new alkaliphilic acetogen, isolated on methoxylated aromatics from a mud volcano.</title>
        <authorList>
            <person name="Khomyakova M.A."/>
            <person name="Merkel A.Y."/>
            <person name="Bonch-Osmolovskaya E.A."/>
            <person name="Slobodkin A.I."/>
        </authorList>
    </citation>
    <scope>NUCLEOTIDE SEQUENCE [LARGE SCALE GENOMIC DNA]</scope>
    <source>
        <strain evidence="3 4">M08DMB</strain>
    </source>
</reference>
<sequence>MYELIATIFKYIFTLIIYVFIFSIIRMIYLDIRSMKGYSKKGIEAYPYLKLINRREKFDFKLFESYILDEDKSIGRSNRNEISIQDPYLSSEHVRIYIEEDICLIKDLGSTNGTFLNDEQIEEESVVLNDGDRIHIGQLDFIFVSKDEEE</sequence>
<dbReference type="EMBL" id="WHNX01000006">
    <property type="protein sequence ID" value="MPW25144.1"/>
    <property type="molecule type" value="Genomic_DNA"/>
</dbReference>
<dbReference type="Proteomes" id="UP000440004">
    <property type="component" value="Unassembled WGS sequence"/>
</dbReference>
<dbReference type="CDD" id="cd00060">
    <property type="entry name" value="FHA"/>
    <property type="match status" value="1"/>
</dbReference>
<comment type="caution">
    <text evidence="3">The sequence shown here is derived from an EMBL/GenBank/DDBJ whole genome shotgun (WGS) entry which is preliminary data.</text>
</comment>
<evidence type="ECO:0000259" key="2">
    <source>
        <dbReference type="PROSITE" id="PS50006"/>
    </source>
</evidence>
<dbReference type="AlphaFoldDB" id="A0A6A7K6V5"/>
<dbReference type="PANTHER" id="PTHR23308">
    <property type="entry name" value="NUCLEAR INHIBITOR OF PROTEIN PHOSPHATASE-1"/>
    <property type="match status" value="1"/>
</dbReference>
<dbReference type="InterPro" id="IPR000253">
    <property type="entry name" value="FHA_dom"/>
</dbReference>
<feature type="domain" description="FHA" evidence="2">
    <location>
        <begin position="72"/>
        <end position="121"/>
    </location>
</feature>
<protein>
    <submittedName>
        <fullName evidence="3">FHA domain-containing protein</fullName>
    </submittedName>
</protein>
<proteinExistence type="predicted"/>
<feature type="transmembrane region" description="Helical" evidence="1">
    <location>
        <begin position="12"/>
        <end position="32"/>
    </location>
</feature>
<dbReference type="Pfam" id="PF00498">
    <property type="entry name" value="FHA"/>
    <property type="match status" value="1"/>
</dbReference>
<dbReference type="PROSITE" id="PS50006">
    <property type="entry name" value="FHA_DOMAIN"/>
    <property type="match status" value="1"/>
</dbReference>
<dbReference type="InterPro" id="IPR008984">
    <property type="entry name" value="SMAD_FHA_dom_sf"/>
</dbReference>
<evidence type="ECO:0000313" key="4">
    <source>
        <dbReference type="Proteomes" id="UP000440004"/>
    </source>
</evidence>
<evidence type="ECO:0000313" key="3">
    <source>
        <dbReference type="EMBL" id="MPW25144.1"/>
    </source>
</evidence>
<dbReference type="SMART" id="SM00240">
    <property type="entry name" value="FHA"/>
    <property type="match status" value="1"/>
</dbReference>
<evidence type="ECO:0000256" key="1">
    <source>
        <dbReference type="SAM" id="Phobius"/>
    </source>
</evidence>
<keyword evidence="4" id="KW-1185">Reference proteome</keyword>